<evidence type="ECO:0000256" key="6">
    <source>
        <dbReference type="ARBA" id="ARBA00023136"/>
    </source>
</evidence>
<feature type="binding site" evidence="8">
    <location>
        <position position="131"/>
    </location>
    <ligand>
        <name>Na(+)</name>
        <dbReference type="ChEBI" id="CHEBI:29101"/>
        <label>1</label>
    </ligand>
</feature>
<dbReference type="InParanoid" id="T1FQL9"/>
<keyword evidence="7" id="KW-0325">Glycoprotein</keyword>
<accession>T1FQL9</accession>
<dbReference type="SUPFAM" id="SSF161070">
    <property type="entry name" value="SNF-like"/>
    <property type="match status" value="1"/>
</dbReference>
<dbReference type="OMA" id="MAHESHQ"/>
<dbReference type="PROSITE" id="PS00754">
    <property type="entry name" value="NA_NEUROTRAN_SYMP_2"/>
    <property type="match status" value="1"/>
</dbReference>
<reference evidence="15" key="1">
    <citation type="submission" date="2012-12" db="EMBL/GenBank/DDBJ databases">
        <authorList>
            <person name="Hellsten U."/>
            <person name="Grimwood J."/>
            <person name="Chapman J.A."/>
            <person name="Shapiro H."/>
            <person name="Aerts A."/>
            <person name="Otillar R.P."/>
            <person name="Terry A.Y."/>
            <person name="Boore J.L."/>
            <person name="Simakov O."/>
            <person name="Marletaz F."/>
            <person name="Cho S.-J."/>
            <person name="Edsinger-Gonzales E."/>
            <person name="Havlak P."/>
            <person name="Kuo D.-H."/>
            <person name="Larsson T."/>
            <person name="Lv J."/>
            <person name="Arendt D."/>
            <person name="Savage R."/>
            <person name="Osoegawa K."/>
            <person name="de Jong P."/>
            <person name="Lindberg D.R."/>
            <person name="Seaver E.C."/>
            <person name="Weisblat D.A."/>
            <person name="Putnam N.H."/>
            <person name="Grigoriev I.V."/>
            <person name="Rokhsar D.S."/>
        </authorList>
    </citation>
    <scope>NUCLEOTIDE SEQUENCE</scope>
</reference>
<evidence type="ECO:0000256" key="7">
    <source>
        <dbReference type="ARBA" id="ARBA00023180"/>
    </source>
</evidence>
<keyword evidence="4 10" id="KW-0812">Transmembrane</keyword>
<reference evidence="14" key="3">
    <citation type="submission" date="2015-06" db="UniProtKB">
        <authorList>
            <consortium name="EnsemblMetazoa"/>
        </authorList>
    </citation>
    <scope>IDENTIFICATION</scope>
</reference>
<dbReference type="EnsemblMetazoa" id="HelroT189063">
    <property type="protein sequence ID" value="HelroP189063"/>
    <property type="gene ID" value="HelroG189063"/>
</dbReference>
<dbReference type="PROSITE" id="PS50267">
    <property type="entry name" value="NA_NEUROTRAN_SYMP_3"/>
    <property type="match status" value="1"/>
</dbReference>
<dbReference type="GeneID" id="20211116"/>
<dbReference type="KEGG" id="hro:HELRODRAFT_189063"/>
<evidence type="ECO:0000256" key="9">
    <source>
        <dbReference type="PIRSR" id="PIRSR600175-2"/>
    </source>
</evidence>
<feature type="transmembrane region" description="Helical" evidence="12">
    <location>
        <begin position="152"/>
        <end position="173"/>
    </location>
</feature>
<dbReference type="PROSITE" id="PS00610">
    <property type="entry name" value="NA_NEUROTRAN_SYMP_1"/>
    <property type="match status" value="1"/>
</dbReference>
<dbReference type="CTD" id="20211116"/>
<feature type="transmembrane region" description="Helical" evidence="12">
    <location>
        <begin position="325"/>
        <end position="356"/>
    </location>
</feature>
<feature type="transmembrane region" description="Helical" evidence="12">
    <location>
        <begin position="505"/>
        <end position="533"/>
    </location>
</feature>
<dbReference type="HOGENOM" id="CLU_006855_9_5_1"/>
<evidence type="ECO:0000256" key="1">
    <source>
        <dbReference type="ARBA" id="ARBA00004141"/>
    </source>
</evidence>
<dbReference type="EMBL" id="AMQM01001283">
    <property type="status" value="NOT_ANNOTATED_CDS"/>
    <property type="molecule type" value="Genomic_DNA"/>
</dbReference>
<dbReference type="Proteomes" id="UP000015101">
    <property type="component" value="Unassembled WGS sequence"/>
</dbReference>
<feature type="transmembrane region" description="Helical" evidence="12">
    <location>
        <begin position="294"/>
        <end position="313"/>
    </location>
</feature>
<comment type="subcellular location">
    <subcellularLocation>
        <location evidence="1">Membrane</location>
        <topology evidence="1">Multi-pass membrane protein</topology>
    </subcellularLocation>
</comment>
<evidence type="ECO:0000256" key="2">
    <source>
        <dbReference type="ARBA" id="ARBA00006459"/>
    </source>
</evidence>
<feature type="compositionally biased region" description="Polar residues" evidence="11">
    <location>
        <begin position="55"/>
        <end position="68"/>
    </location>
</feature>
<evidence type="ECO:0000256" key="3">
    <source>
        <dbReference type="ARBA" id="ARBA00022448"/>
    </source>
</evidence>
<evidence type="ECO:0000313" key="13">
    <source>
        <dbReference type="EMBL" id="ESN96006.1"/>
    </source>
</evidence>
<dbReference type="EMBL" id="KB097495">
    <property type="protein sequence ID" value="ESN96006.1"/>
    <property type="molecule type" value="Genomic_DNA"/>
</dbReference>
<keyword evidence="10" id="KW-0769">Symport</keyword>
<organism evidence="14 15">
    <name type="scientific">Helobdella robusta</name>
    <name type="common">Californian leech</name>
    <dbReference type="NCBI Taxonomy" id="6412"/>
    <lineage>
        <taxon>Eukaryota</taxon>
        <taxon>Metazoa</taxon>
        <taxon>Spiralia</taxon>
        <taxon>Lophotrochozoa</taxon>
        <taxon>Annelida</taxon>
        <taxon>Clitellata</taxon>
        <taxon>Hirudinea</taxon>
        <taxon>Rhynchobdellida</taxon>
        <taxon>Glossiphoniidae</taxon>
        <taxon>Helobdella</taxon>
    </lineage>
</organism>
<dbReference type="PRINTS" id="PR00176">
    <property type="entry name" value="NANEUSMPORT"/>
</dbReference>
<feature type="transmembrane region" description="Helical" evidence="12">
    <location>
        <begin position="539"/>
        <end position="560"/>
    </location>
</feature>
<feature type="binding site" evidence="8">
    <location>
        <position position="135"/>
    </location>
    <ligand>
        <name>Na(+)</name>
        <dbReference type="ChEBI" id="CHEBI:29101"/>
        <label>1</label>
    </ligand>
</feature>
<dbReference type="Pfam" id="PF00209">
    <property type="entry name" value="SNF"/>
    <property type="match status" value="1"/>
</dbReference>
<feature type="transmembrane region" description="Helical" evidence="12">
    <location>
        <begin position="464"/>
        <end position="485"/>
    </location>
</feature>
<feature type="binding site" evidence="8">
    <location>
        <position position="480"/>
    </location>
    <ligand>
        <name>Na(+)</name>
        <dbReference type="ChEBI" id="CHEBI:29101"/>
        <label>1</label>
    </ligand>
</feature>
<evidence type="ECO:0000256" key="4">
    <source>
        <dbReference type="ARBA" id="ARBA00022692"/>
    </source>
</evidence>
<feature type="binding site" evidence="8">
    <location>
        <position position="379"/>
    </location>
    <ligand>
        <name>Na(+)</name>
        <dbReference type="ChEBI" id="CHEBI:29101"/>
        <label>1</label>
    </ligand>
</feature>
<evidence type="ECO:0000256" key="10">
    <source>
        <dbReference type="RuleBase" id="RU003732"/>
    </source>
</evidence>
<evidence type="ECO:0000313" key="14">
    <source>
        <dbReference type="EnsemblMetazoa" id="HelroP189063"/>
    </source>
</evidence>
<dbReference type="GO" id="GO:0005886">
    <property type="term" value="C:plasma membrane"/>
    <property type="evidence" value="ECO:0000318"/>
    <property type="project" value="GO_Central"/>
</dbReference>
<gene>
    <name evidence="14" type="primary">20211116</name>
    <name evidence="13" type="ORF">HELRODRAFT_189063</name>
</gene>
<feature type="disulfide bond" evidence="9">
    <location>
        <begin position="234"/>
        <end position="243"/>
    </location>
</feature>
<keyword evidence="3 10" id="KW-0813">Transport</keyword>
<comment type="similarity">
    <text evidence="2 10">Belongs to the sodium:neurotransmitter symporter (SNF) (TC 2.A.22) family.</text>
</comment>
<dbReference type="GO" id="GO:0005283">
    <property type="term" value="F:amino acid:sodium symporter activity"/>
    <property type="evidence" value="ECO:0000318"/>
    <property type="project" value="GO_Central"/>
</dbReference>
<dbReference type="GO" id="GO:1903804">
    <property type="term" value="P:glycine import across plasma membrane"/>
    <property type="evidence" value="ECO:0000318"/>
    <property type="project" value="GO_Central"/>
</dbReference>
<protein>
    <recommendedName>
        <fullName evidence="10">Transporter</fullName>
    </recommendedName>
</protein>
<dbReference type="eggNOG" id="KOG3660">
    <property type="taxonomic scope" value="Eukaryota"/>
</dbReference>
<feature type="transmembrane region" description="Helical" evidence="12">
    <location>
        <begin position="376"/>
        <end position="393"/>
    </location>
</feature>
<keyword evidence="5 12" id="KW-1133">Transmembrane helix</keyword>
<sequence length="707" mass="79691">MGLCDHMKRCIAKDGNDIRQTEDNVQEVATIHLKNSASPKSLFNYPDASEDKKMQSNQSQPSTNMDGSLHDIQQTQHQKKYLKVRIIEKDNDFVAETFSTAQPATTTDQNQKRIQWSSPVEFLLTCIGYSVGLGNVWRFPYLCYTNGGGAFLIPYSLMILTIGMPLLFMEYSFGQYFGIGSLSIFKQVCPLFQGIGIGYSILNGLVGIYYNVIIAMSIYYMFSSFSSTLPWSHCNNTWNTEFCDDKKILIYKYAILLQTVPGLIQTLLDSTAQQRMLSLMGETSENDISNLGHVRWALCLCLLLSWVLVALFVSQGIKSSGKVSYFTATFPYIMLTVLVVLGATLEGAGQGLWFFIWPKWYKLADPEVWFRAATQLFYSLNLAWGGMITMSSYNVREHNCYRDAIVINIVSFATSMYAGLAVFSVIGHMAHESHQSIENVVKSGPGLAFIAYPHALSLMPIPQLWSVLFFFMLFLLGIGSQMVCVETIMTGIMDTWRFLVVKWQYRIAVITIVCLIGFLLGIPCTAQGGMYVLQLMDQYSAGFCVLVIAIVECLVINWIYGDKKMSSHVKNMLGTKLNPFMRICWKFISPFLILVILIFSLTKYKGVTYAEKTYPLWAELAGWLMTLASNLPIIVVAIFIFINAKGSTLREKWTSATQAQVDEDSSERRHKESIYLNLKRDIGRETTMFSCDINDDVMLGPTEDATS</sequence>
<evidence type="ECO:0000256" key="12">
    <source>
        <dbReference type="SAM" id="Phobius"/>
    </source>
</evidence>
<name>T1FQL9_HELRO</name>
<keyword evidence="8" id="KW-0915">Sodium</keyword>
<keyword evidence="6 12" id="KW-0472">Membrane</keyword>
<dbReference type="PANTHER" id="PTHR11616">
    <property type="entry name" value="SODIUM/CHLORIDE DEPENDENT TRANSPORTER"/>
    <property type="match status" value="1"/>
</dbReference>
<evidence type="ECO:0000256" key="5">
    <source>
        <dbReference type="ARBA" id="ARBA00022989"/>
    </source>
</evidence>
<evidence type="ECO:0000256" key="11">
    <source>
        <dbReference type="SAM" id="MobiDB-lite"/>
    </source>
</evidence>
<dbReference type="OrthoDB" id="6581954at2759"/>
<dbReference type="AlphaFoldDB" id="T1FQL9"/>
<feature type="binding site" evidence="8">
    <location>
        <position position="476"/>
    </location>
    <ligand>
        <name>Na(+)</name>
        <dbReference type="ChEBI" id="CHEBI:29101"/>
        <label>1</label>
    </ligand>
</feature>
<feature type="transmembrane region" description="Helical" evidence="12">
    <location>
        <begin position="194"/>
        <end position="222"/>
    </location>
</feature>
<feature type="region of interest" description="Disordered" evidence="11">
    <location>
        <begin position="40"/>
        <end position="68"/>
    </location>
</feature>
<dbReference type="GO" id="GO:0035725">
    <property type="term" value="P:sodium ion transmembrane transport"/>
    <property type="evidence" value="ECO:0000318"/>
    <property type="project" value="GO_Central"/>
</dbReference>
<feature type="transmembrane region" description="Helical" evidence="12">
    <location>
        <begin position="580"/>
        <end position="601"/>
    </location>
</feature>
<dbReference type="RefSeq" id="XP_009025274.1">
    <property type="nucleotide sequence ID" value="XM_009027026.1"/>
</dbReference>
<dbReference type="GO" id="GO:0046872">
    <property type="term" value="F:metal ion binding"/>
    <property type="evidence" value="ECO:0007669"/>
    <property type="project" value="UniProtKB-KW"/>
</dbReference>
<keyword evidence="9" id="KW-1015">Disulfide bond</keyword>
<dbReference type="InterPro" id="IPR000175">
    <property type="entry name" value="Na/ntran_symport"/>
</dbReference>
<feature type="transmembrane region" description="Helical" evidence="12">
    <location>
        <begin position="621"/>
        <end position="642"/>
    </location>
</feature>
<evidence type="ECO:0000313" key="15">
    <source>
        <dbReference type="Proteomes" id="UP000015101"/>
    </source>
</evidence>
<keyword evidence="15" id="KW-1185">Reference proteome</keyword>
<keyword evidence="8" id="KW-0479">Metal-binding</keyword>
<dbReference type="InterPro" id="IPR037272">
    <property type="entry name" value="SNS_sf"/>
</dbReference>
<proteinExistence type="inferred from homology"/>
<feature type="transmembrane region" description="Helical" evidence="12">
    <location>
        <begin position="405"/>
        <end position="426"/>
    </location>
</feature>
<feature type="binding site" evidence="8">
    <location>
        <position position="128"/>
    </location>
    <ligand>
        <name>Na(+)</name>
        <dbReference type="ChEBI" id="CHEBI:29101"/>
        <label>1</label>
    </ligand>
</feature>
<reference evidence="13 15" key="2">
    <citation type="journal article" date="2013" name="Nature">
        <title>Insights into bilaterian evolution from three spiralian genomes.</title>
        <authorList>
            <person name="Simakov O."/>
            <person name="Marletaz F."/>
            <person name="Cho S.J."/>
            <person name="Edsinger-Gonzales E."/>
            <person name="Havlak P."/>
            <person name="Hellsten U."/>
            <person name="Kuo D.H."/>
            <person name="Larsson T."/>
            <person name="Lv J."/>
            <person name="Arendt D."/>
            <person name="Savage R."/>
            <person name="Osoegawa K."/>
            <person name="de Jong P."/>
            <person name="Grimwood J."/>
            <person name="Chapman J.A."/>
            <person name="Shapiro H."/>
            <person name="Aerts A."/>
            <person name="Otillar R.P."/>
            <person name="Terry A.Y."/>
            <person name="Boore J.L."/>
            <person name="Grigoriev I.V."/>
            <person name="Lindberg D.R."/>
            <person name="Seaver E.C."/>
            <person name="Weisblat D.A."/>
            <person name="Putnam N.H."/>
            <person name="Rokhsar D.S."/>
        </authorList>
    </citation>
    <scope>NUCLEOTIDE SEQUENCE</scope>
</reference>
<dbReference type="PANTHER" id="PTHR11616:SF321">
    <property type="entry name" value="SODIUM-DEPENDENT NUTRIENT AMINO ACID TRANSPORTER 1-RELATED"/>
    <property type="match status" value="1"/>
</dbReference>
<evidence type="ECO:0000256" key="8">
    <source>
        <dbReference type="PIRSR" id="PIRSR600175-1"/>
    </source>
</evidence>